<organism evidence="1 2">
    <name type="scientific">Campylobacter hominis (strain ATCC BAA-381 / DSM 21671 / CCUG 45161 / LMG 19568 / NCTC 13146 / CH001A)</name>
    <dbReference type="NCBI Taxonomy" id="360107"/>
    <lineage>
        <taxon>Bacteria</taxon>
        <taxon>Pseudomonadati</taxon>
        <taxon>Campylobacterota</taxon>
        <taxon>Epsilonproteobacteria</taxon>
        <taxon>Campylobacterales</taxon>
        <taxon>Campylobacteraceae</taxon>
        <taxon>Campylobacter</taxon>
    </lineage>
</organism>
<dbReference type="InterPro" id="IPR035069">
    <property type="entry name" value="TTHA1013/TTHA0281-like"/>
</dbReference>
<dbReference type="AlphaFoldDB" id="A7I3B7"/>
<dbReference type="HOGENOM" id="CLU_125405_2_0_7"/>
<dbReference type="Gene3D" id="3.30.160.250">
    <property type="match status" value="1"/>
</dbReference>
<accession>A7I3B7</accession>
<protein>
    <recommendedName>
        <fullName evidence="3">HicB family protein</fullName>
    </recommendedName>
</protein>
<gene>
    <name evidence="1" type="ordered locus">CHAB381_1472</name>
</gene>
<dbReference type="RefSeq" id="WP_012109312.1">
    <property type="nucleotide sequence ID" value="NC_009714.1"/>
</dbReference>
<evidence type="ECO:0008006" key="3">
    <source>
        <dbReference type="Google" id="ProtNLM"/>
    </source>
</evidence>
<name>A7I3B7_CAMHC</name>
<dbReference type="SUPFAM" id="SSF143100">
    <property type="entry name" value="TTHA1013/TTHA0281-like"/>
    <property type="match status" value="1"/>
</dbReference>
<evidence type="ECO:0000313" key="2">
    <source>
        <dbReference type="Proteomes" id="UP000002407"/>
    </source>
</evidence>
<keyword evidence="2" id="KW-1185">Reference proteome</keyword>
<dbReference type="OrthoDB" id="5419659at2"/>
<dbReference type="eggNOG" id="COG1598">
    <property type="taxonomic scope" value="Bacteria"/>
</dbReference>
<dbReference type="EMBL" id="CP000776">
    <property type="protein sequence ID" value="ABS51087.1"/>
    <property type="molecule type" value="Genomic_DNA"/>
</dbReference>
<dbReference type="Proteomes" id="UP000002407">
    <property type="component" value="Chromosome"/>
</dbReference>
<evidence type="ECO:0000313" key="1">
    <source>
        <dbReference type="EMBL" id="ABS51087.1"/>
    </source>
</evidence>
<sequence length="116" mass="13162">MKKDLNYYLNLPYTISVKKLKDGDYYAEYTDAVLTKNTLMAGWGKNEMEAINDLKEAFSCFVESALKDGDFIPEPNDKSVRVNICLPRSLLNAIDKVTKNRSKFLSEAANMKLAKI</sequence>
<proteinExistence type="predicted"/>
<dbReference type="KEGG" id="cha:CHAB381_1472"/>
<reference evidence="2" key="1">
    <citation type="submission" date="2007-07" db="EMBL/GenBank/DDBJ databases">
        <title>Complete genome sequence of Campylobacter hominis ATCC BAA-381, a commensal isolated from the human gastrointestinal tract.</title>
        <authorList>
            <person name="Fouts D.E."/>
            <person name="Mongodin E.F."/>
            <person name="Puiu D."/>
            <person name="Sebastian Y."/>
            <person name="Miller W.G."/>
            <person name="Mandrell R.E."/>
            <person name="Nelson K.E."/>
        </authorList>
    </citation>
    <scope>NUCLEOTIDE SEQUENCE [LARGE SCALE GENOMIC DNA]</scope>
    <source>
        <strain evidence="2">ATCC BAA-381 / LMG 19568 / NCTC 13146 / CH001A</strain>
    </source>
</reference>